<feature type="transmembrane region" description="Helical" evidence="2">
    <location>
        <begin position="309"/>
        <end position="332"/>
    </location>
</feature>
<dbReference type="InterPro" id="IPR050818">
    <property type="entry name" value="KCNH_animal-type"/>
</dbReference>
<feature type="transmembrane region" description="Helical" evidence="2">
    <location>
        <begin position="384"/>
        <end position="409"/>
    </location>
</feature>
<dbReference type="GO" id="GO:0005886">
    <property type="term" value="C:plasma membrane"/>
    <property type="evidence" value="ECO:0007669"/>
    <property type="project" value="TreeGrafter"/>
</dbReference>
<keyword evidence="5" id="KW-1185">Reference proteome</keyword>
<feature type="transmembrane region" description="Helical" evidence="2">
    <location>
        <begin position="241"/>
        <end position="267"/>
    </location>
</feature>
<proteinExistence type="predicted"/>
<dbReference type="GO" id="GO:0005249">
    <property type="term" value="F:voltage-gated potassium channel activity"/>
    <property type="evidence" value="ECO:0007669"/>
    <property type="project" value="TreeGrafter"/>
</dbReference>
<dbReference type="InterPro" id="IPR049232">
    <property type="entry name" value="DUF6829"/>
</dbReference>
<feature type="domain" description="Cyclic nucleotide-binding" evidence="3">
    <location>
        <begin position="494"/>
        <end position="603"/>
    </location>
</feature>
<dbReference type="InterPro" id="IPR014710">
    <property type="entry name" value="RmlC-like_jellyroll"/>
</dbReference>
<reference evidence="4" key="1">
    <citation type="submission" date="2023-08" db="EMBL/GenBank/DDBJ databases">
        <authorList>
            <person name="Chen Y."/>
            <person name="Shah S."/>
            <person name="Dougan E. K."/>
            <person name="Thang M."/>
            <person name="Chan C."/>
        </authorList>
    </citation>
    <scope>NUCLEOTIDE SEQUENCE</scope>
</reference>
<feature type="transmembrane region" description="Helical" evidence="2">
    <location>
        <begin position="177"/>
        <end position="199"/>
    </location>
</feature>
<protein>
    <recommendedName>
        <fullName evidence="3">Cyclic nucleotide-binding domain-containing protein</fullName>
    </recommendedName>
</protein>
<comment type="caution">
    <text evidence="4">The sequence shown here is derived from an EMBL/GenBank/DDBJ whole genome shotgun (WGS) entry which is preliminary data.</text>
</comment>
<dbReference type="PROSITE" id="PS50042">
    <property type="entry name" value="CNMP_BINDING_3"/>
    <property type="match status" value="1"/>
</dbReference>
<dbReference type="EMBL" id="CAUJNA010002057">
    <property type="protein sequence ID" value="CAJ1390358.1"/>
    <property type="molecule type" value="Genomic_DNA"/>
</dbReference>
<evidence type="ECO:0000313" key="5">
    <source>
        <dbReference type="Proteomes" id="UP001178507"/>
    </source>
</evidence>
<dbReference type="InterPro" id="IPR018490">
    <property type="entry name" value="cNMP-bd_dom_sf"/>
</dbReference>
<dbReference type="AlphaFoldDB" id="A0AA36IMX6"/>
<dbReference type="Gene3D" id="1.10.287.70">
    <property type="match status" value="1"/>
</dbReference>
<gene>
    <name evidence="4" type="ORF">EVOR1521_LOCUS15813</name>
</gene>
<dbReference type="PANTHER" id="PTHR10217">
    <property type="entry name" value="VOLTAGE AND LIGAND GATED POTASSIUM CHANNEL"/>
    <property type="match status" value="1"/>
</dbReference>
<evidence type="ECO:0000313" key="4">
    <source>
        <dbReference type="EMBL" id="CAJ1390358.1"/>
    </source>
</evidence>
<dbReference type="SUPFAM" id="SSF51206">
    <property type="entry name" value="cAMP-binding domain-like"/>
    <property type="match status" value="1"/>
</dbReference>
<dbReference type="PANTHER" id="PTHR10217:SF435">
    <property type="entry name" value="POTASSIUM VOLTAGE-GATED CHANNEL PROTEIN EAG"/>
    <property type="match status" value="1"/>
</dbReference>
<dbReference type="GO" id="GO:0042391">
    <property type="term" value="P:regulation of membrane potential"/>
    <property type="evidence" value="ECO:0007669"/>
    <property type="project" value="TreeGrafter"/>
</dbReference>
<feature type="transmembrane region" description="Helical" evidence="2">
    <location>
        <begin position="211"/>
        <end position="229"/>
    </location>
</feature>
<name>A0AA36IMX6_9DINO</name>
<sequence length="1167" mass="131276">MDPHLSLRLQQLQENLAISAKAIAETTEHLALLVPIPDQSISETSSTGAQSPKSTVTHGFSTSGELEKEKFELQQNGVPYLRTTAPKRHSLFSARSSISTLTADENPGARLLDDWSENFVLCEQEAIEAYTYLYRMRDVNPSPQRRRPSALGLQMSCSDMLPVPENLQDSLKLWRPVWDFLTIVLVVVDALVLPLLLAWPELSYSGSFWSGYYEVTPVFWMVDIVLNFSRAILSENRKAALLGYLCTWFLFDGFLVTLDLVLLLQLVPESVKALTMARLLRTAKFRHAITAVESRLAANGYIKVVNFSTILQCVTFIFGVNHTLACVTFYVGRTRQQQQDSNWLDAYNIMDRPMSFQYMISFNWVIAEYTPAPYPFTAQNELEQALMLAIILTCLPMLGAQIGIISGTLNLMNEKAKERDHVKRDLQRWLRKTRVRKSLHQRVVAALDDVLGSQESPLDVKDPLALNFLPSSLIEELQVVSTGEKLSIHPFFSMLMDERLDFRGRLASAFVMQVAVQGELIFTADRKAEGIFIAIHGGFQFIPSKNESMSLKATSRRKSTYWNNECWFAELALYTTRTHSSTLSSATYAKALTLTAQGFLQAVKEHPAIVVAAHEYASCLLRLHQKRAHFVENTWELPPLSWSLESVAGTQLAELLDPGTSHLHAFKLEEIPSHRVNLQKLMKEDLTHEEQVDEIKEHIHELREEDGVYYELNCQEDAKHATLSMLCLTWLVRGQHSSMVACQDSGRLTSASWQAIQELTQVGEMTFEELNGLMVLLGIRGICKSVDFAKLCPPSERKKPEQVLCYTVESLEHYLPSLACLAPESYLHLTAVVRMLAEFNFAQFLQGENNPHAIWLLACSLEREGERVLKMCLLAQVCILCGVTGSSTLTGSLFLNELNGRCLVKALSCLKQVQDLEPHVVYWRYITSRAEALNLFVHTASHLVLARLACLTRCVEPQGIVELQKAWLDLTGREREVLMDVFLLDGHAHKALMFAYLPLFLTNARANHDVGLLAGLKFLVEIYEKLLRHKCLMLSGPTVRVDMSSLAMVMKDVEDVPTLRKCFDFAKIVRHENGVTVLLTSASYQVLTGRAPKIGGDVRECCSLFLPKDGAGVGGQLVQHTRSTDMLEQLAQQQTRLESAILAKVPRARTSVFVSECQSDMFESIHV</sequence>
<evidence type="ECO:0000256" key="1">
    <source>
        <dbReference type="SAM" id="MobiDB-lite"/>
    </source>
</evidence>
<keyword evidence="2" id="KW-1133">Transmembrane helix</keyword>
<keyword evidence="2" id="KW-0812">Transmembrane</keyword>
<accession>A0AA36IMX6</accession>
<evidence type="ECO:0000259" key="3">
    <source>
        <dbReference type="PROSITE" id="PS50042"/>
    </source>
</evidence>
<keyword evidence="2" id="KW-0472">Membrane</keyword>
<dbReference type="Proteomes" id="UP001178507">
    <property type="component" value="Unassembled WGS sequence"/>
</dbReference>
<organism evidence="4 5">
    <name type="scientific">Effrenium voratum</name>
    <dbReference type="NCBI Taxonomy" id="2562239"/>
    <lineage>
        <taxon>Eukaryota</taxon>
        <taxon>Sar</taxon>
        <taxon>Alveolata</taxon>
        <taxon>Dinophyceae</taxon>
        <taxon>Suessiales</taxon>
        <taxon>Symbiodiniaceae</taxon>
        <taxon>Effrenium</taxon>
    </lineage>
</organism>
<dbReference type="Gene3D" id="2.60.120.10">
    <property type="entry name" value="Jelly Rolls"/>
    <property type="match status" value="1"/>
</dbReference>
<dbReference type="InterPro" id="IPR000595">
    <property type="entry name" value="cNMP-bd_dom"/>
</dbReference>
<feature type="region of interest" description="Disordered" evidence="1">
    <location>
        <begin position="41"/>
        <end position="64"/>
    </location>
</feature>
<evidence type="ECO:0000256" key="2">
    <source>
        <dbReference type="SAM" id="Phobius"/>
    </source>
</evidence>
<dbReference type="Pfam" id="PF20717">
    <property type="entry name" value="DUF6829"/>
    <property type="match status" value="1"/>
</dbReference>